<feature type="transmembrane region" description="Helical" evidence="1">
    <location>
        <begin position="12"/>
        <end position="34"/>
    </location>
</feature>
<evidence type="ECO:0000313" key="2">
    <source>
        <dbReference type="EMBL" id="KAE9026953.1"/>
    </source>
</evidence>
<feature type="transmembrane region" description="Helical" evidence="1">
    <location>
        <begin position="182"/>
        <end position="202"/>
    </location>
</feature>
<keyword evidence="1" id="KW-1133">Transmembrane helix</keyword>
<gene>
    <name evidence="2" type="ORF">PF011_g2292</name>
</gene>
<accession>A0A6A3MFG7</accession>
<evidence type="ECO:0000256" key="1">
    <source>
        <dbReference type="SAM" id="Phobius"/>
    </source>
</evidence>
<dbReference type="AlphaFoldDB" id="A0A6A3MFG7"/>
<feature type="transmembrane region" description="Helical" evidence="1">
    <location>
        <begin position="68"/>
        <end position="93"/>
    </location>
</feature>
<organism evidence="2 3">
    <name type="scientific">Phytophthora fragariae</name>
    <dbReference type="NCBI Taxonomy" id="53985"/>
    <lineage>
        <taxon>Eukaryota</taxon>
        <taxon>Sar</taxon>
        <taxon>Stramenopiles</taxon>
        <taxon>Oomycota</taxon>
        <taxon>Peronosporomycetes</taxon>
        <taxon>Peronosporales</taxon>
        <taxon>Peronosporaceae</taxon>
        <taxon>Phytophthora</taxon>
    </lineage>
</organism>
<keyword evidence="1" id="KW-0812">Transmembrane</keyword>
<keyword evidence="1" id="KW-0472">Membrane</keyword>
<proteinExistence type="predicted"/>
<evidence type="ECO:0000313" key="3">
    <source>
        <dbReference type="Proteomes" id="UP000460718"/>
    </source>
</evidence>
<dbReference type="Proteomes" id="UP000460718">
    <property type="component" value="Unassembled WGS sequence"/>
</dbReference>
<feature type="transmembrane region" description="Helical" evidence="1">
    <location>
        <begin position="214"/>
        <end position="236"/>
    </location>
</feature>
<sequence length="904" mass="101168">MPRFKSTEVVQLSSCAFTVWWVILLGVHVVVAFYNVVYGYYYWNLTNAYLNVLLVSFEIGLPPENDRAIAIIHIIMAVLHGVCILLMLGGSIWQRSLAFTPWASCNAEVKTEEVKPDRTSSTIARSFSKMYDTLSDRDGLLGVNGKHFHAIQTCREIVETALQTRQAYRMSVLLPRTLLNRFYIILIAVNCWAPAVVNTWFFQRDEARKRYAVIVLDCALGLMACVGVVVIVVLGYTGDFDLKLGGFDYLTWYNDEWMARAYNEFQVVIVVSWMDLASRTFFSLGLIATTTNMKELLVRLPQKQNRVVHLGISGLAAEVDEKWSEFDSFTVVQMLIRHCPALEVPARFSDFHSLRGIKVYNSTIVDWGESAALTSTNHPTLLSLFLIRVNMTDGVLSAGFLSADFPPTVYDVEFCVTNLRELPDDLDTKWAQNLLLQFEYSQLTVVDPVLIRLGPGYLALTGNPITELPPDIFEIDNTYLIGISDMDIHELPRNVTKLSATLAWVFMRETNVSFFWDWADELVERMNPSSPWIAGYSPYCEDLAKIENGTATAFSVTLSPEYSQTLMDPSAKNIEVIGTAVNCKATTRLPSGGGGDEARRRFAVIVLDCALNLMACVGVEAIVVLSYSDKFDLKLQPHNYLVWYDNEAVAIAVNEFQTLVVVSWVDLVSRTIFSLGLLATTITMKELLQRLPRNTARVSQPVLFAEDTPRKGAWGVKLGISGLADEVDEKWSEFDSSTVVQVLIRHCPALEISARFSEFHSLRGIKVYNSTIADWDGVLPAGLLSTDFPPNVHDIDFCVTNLRELHDDLDTKCPTGTYTRIQLEYGQLTVVHPVLLRLRPGYLALTGNPITELSPGLFEIDSIMLLGISYMDIHELPQNVTKLSAALKCAIPKFRSFGTGPTNS</sequence>
<feature type="transmembrane region" description="Helical" evidence="1">
    <location>
        <begin position="40"/>
        <end position="61"/>
    </location>
</feature>
<protein>
    <submittedName>
        <fullName evidence="2">Uncharacterized protein</fullName>
    </submittedName>
</protein>
<reference evidence="2 3" key="1">
    <citation type="submission" date="2018-09" db="EMBL/GenBank/DDBJ databases">
        <title>Genomic investigation of the strawberry pathogen Phytophthora fragariae indicates pathogenicity is determined by transcriptional variation in three key races.</title>
        <authorList>
            <person name="Adams T.M."/>
            <person name="Armitage A.D."/>
            <person name="Sobczyk M.K."/>
            <person name="Bates H.J."/>
            <person name="Dunwell J.M."/>
            <person name="Nellist C.F."/>
            <person name="Harrison R.J."/>
        </authorList>
    </citation>
    <scope>NUCLEOTIDE SEQUENCE [LARGE SCALE GENOMIC DNA]</scope>
    <source>
        <strain evidence="2 3">SCRP245</strain>
    </source>
</reference>
<name>A0A6A3MFG7_9STRA</name>
<dbReference type="EMBL" id="QXFW01000068">
    <property type="protein sequence ID" value="KAE9026953.1"/>
    <property type="molecule type" value="Genomic_DNA"/>
</dbReference>
<comment type="caution">
    <text evidence="2">The sequence shown here is derived from an EMBL/GenBank/DDBJ whole genome shotgun (WGS) entry which is preliminary data.</text>
</comment>